<feature type="region of interest" description="Disordered" evidence="1">
    <location>
        <begin position="938"/>
        <end position="970"/>
    </location>
</feature>
<organism evidence="3 4">
    <name type="scientific">Acipenser oxyrinchus oxyrinchus</name>
    <dbReference type="NCBI Taxonomy" id="40147"/>
    <lineage>
        <taxon>Eukaryota</taxon>
        <taxon>Metazoa</taxon>
        <taxon>Chordata</taxon>
        <taxon>Craniata</taxon>
        <taxon>Vertebrata</taxon>
        <taxon>Euteleostomi</taxon>
        <taxon>Actinopterygii</taxon>
        <taxon>Chondrostei</taxon>
        <taxon>Acipenseriformes</taxon>
        <taxon>Acipenseridae</taxon>
        <taxon>Acipenser</taxon>
    </lineage>
</organism>
<feature type="compositionally biased region" description="Basic and acidic residues" evidence="1">
    <location>
        <begin position="818"/>
        <end position="827"/>
    </location>
</feature>
<dbReference type="GO" id="GO:0044295">
    <property type="term" value="C:axonal growth cone"/>
    <property type="evidence" value="ECO:0007669"/>
    <property type="project" value="TreeGrafter"/>
</dbReference>
<dbReference type="CDD" id="cd21799">
    <property type="entry name" value="WH2_Wa_Cobl"/>
    <property type="match status" value="1"/>
</dbReference>
<feature type="compositionally biased region" description="Basic and acidic residues" evidence="1">
    <location>
        <begin position="956"/>
        <end position="970"/>
    </location>
</feature>
<dbReference type="GO" id="GO:0001726">
    <property type="term" value="C:ruffle"/>
    <property type="evidence" value="ECO:0007669"/>
    <property type="project" value="TreeGrafter"/>
</dbReference>
<feature type="region of interest" description="Disordered" evidence="1">
    <location>
        <begin position="706"/>
        <end position="725"/>
    </location>
</feature>
<feature type="region of interest" description="Disordered" evidence="1">
    <location>
        <begin position="739"/>
        <end position="773"/>
    </location>
</feature>
<feature type="compositionally biased region" description="Pro residues" evidence="1">
    <location>
        <begin position="9"/>
        <end position="19"/>
    </location>
</feature>
<feature type="region of interest" description="Disordered" evidence="1">
    <location>
        <begin position="1277"/>
        <end position="1304"/>
    </location>
</feature>
<dbReference type="GO" id="GO:0051639">
    <property type="term" value="P:actin filament network formation"/>
    <property type="evidence" value="ECO:0007669"/>
    <property type="project" value="TreeGrafter"/>
</dbReference>
<protein>
    <submittedName>
        <fullName evidence="3">Protein cordon-bleu isoform X4</fullName>
    </submittedName>
</protein>
<feature type="region of interest" description="Disordered" evidence="1">
    <location>
        <begin position="1"/>
        <end position="44"/>
    </location>
</feature>
<name>A0AAD8GFW8_ACIOX</name>
<feature type="compositionally biased region" description="Polar residues" evidence="1">
    <location>
        <begin position="739"/>
        <end position="748"/>
    </location>
</feature>
<dbReference type="GO" id="GO:0030041">
    <property type="term" value="P:actin filament polymerization"/>
    <property type="evidence" value="ECO:0007669"/>
    <property type="project" value="TreeGrafter"/>
</dbReference>
<dbReference type="GO" id="GO:0044294">
    <property type="term" value="C:dendritic growth cone"/>
    <property type="evidence" value="ECO:0007669"/>
    <property type="project" value="TreeGrafter"/>
</dbReference>
<dbReference type="GO" id="GO:0005884">
    <property type="term" value="C:actin filament"/>
    <property type="evidence" value="ECO:0007669"/>
    <property type="project" value="TreeGrafter"/>
</dbReference>
<dbReference type="Pfam" id="PF09469">
    <property type="entry name" value="Cobl"/>
    <property type="match status" value="1"/>
</dbReference>
<dbReference type="EMBL" id="JAGXEW010000003">
    <property type="protein sequence ID" value="KAK1173406.1"/>
    <property type="molecule type" value="Genomic_DNA"/>
</dbReference>
<dbReference type="Pfam" id="PF02205">
    <property type="entry name" value="WH2"/>
    <property type="match status" value="1"/>
</dbReference>
<dbReference type="InterPro" id="IPR039895">
    <property type="entry name" value="COBL-like"/>
</dbReference>
<dbReference type="PANTHER" id="PTHR47008:SF1">
    <property type="entry name" value="PROTEIN CORDON-BLEU"/>
    <property type="match status" value="1"/>
</dbReference>
<proteinExistence type="predicted"/>
<dbReference type="SMART" id="SM00246">
    <property type="entry name" value="WH2"/>
    <property type="match status" value="3"/>
</dbReference>
<feature type="region of interest" description="Disordered" evidence="1">
    <location>
        <begin position="1119"/>
        <end position="1151"/>
    </location>
</feature>
<feature type="compositionally biased region" description="Basic and acidic residues" evidence="1">
    <location>
        <begin position="758"/>
        <end position="773"/>
    </location>
</feature>
<dbReference type="Proteomes" id="UP001230051">
    <property type="component" value="Unassembled WGS sequence"/>
</dbReference>
<feature type="compositionally biased region" description="Polar residues" evidence="1">
    <location>
        <begin position="1119"/>
        <end position="1131"/>
    </location>
</feature>
<sequence>MQRKMKARAPPPPQAPQPAPRRIFPETQPTAPESSEQGAGDLKENMLRPTVDILIILPDGMEKKSTVNGRKALMDLLVDLCSQYHLSPAYHTLELQSGEAQPLAFKPNTLLGMLDVHTVLIKEKVVEEKPRRLPPKVPEKSVRLVVNYHRTQKAVVRVNPLVPLKSLIPLICEKCEFDPRHVILLRDNINNKELELSKSLNDLGIRELYLLDHSLVLLSKNYSSPVLNYGESGRTSSLSTSASEKKGLLGFFKLNRRKSKPEEQRAMDTDASGYGGYSTAPSTPAVNARPGTLGPSLSVGNIPRMSPKEDLKKRRAPPPPAGLSSLHSSQETIQVTPGSPNANQQKKRRAPPPPRTPVLSTKMEEKAPVIHNQMEEAEPEINNKMEAAEPVMNNTAEETESMRNCKVEETENNRRSTMGAGRQVPLKPRRGNVRDPPQLVLPPPPPYPPCLDTDFMDPQVFQPTDAELASQMDLAHQSWLRSVQDSHLEQNEMESQGLQELETVSMASSGSFPDNTRAASEGTAEDSGIVSSPSDIVHPTSPDGSLGVGRQLSVDQCSSEADVPCHKDACLAASKDFSSDSEECSTTWTLSSRHNCDMHPGESRGGNDVEQYDEDLYITTQLHQTLTDLEADLAEIEDVDCAMEMSTFSKEKIEISYRGKESVSELEMTIPVTAIDEVCEEYRCSMTDYEVNKTKKEEEANTEKYLKSDLENKNNNAGTSDKEPTIRINHFDALISTDQLSPTTNTDCVNPHKVSSLKLKDQTQRKSDNHKDKIMLDSFKKTQMISTQEKTLNKETWDAANQFKNQAKATEFSEEDSGSNKHQEGPGKSHSSPKWTQSKIPHEFVSRVGMSNTFTVVPPKPAVKLYRKEGGSLVSGAIKIDAQGNLIKPGATNIVKHSSSGAGNDEEDSLLGKAKAFWNSAEQTELDTTNRVAITKHSVDPEASNPQHLQPGSKLRPPDEAKSVKPKELKENFVRDCTEGDQKKPIIPGLTYQPPKSSLSSNIGAKADLSFLKPFRRTSSQYVASAITKYTGMPTPRAEPLHESAQNNRESIQENEIKMSKSTNFNQQSAIREDFPGASQYKHRESNSIKHIQAFSAISKAKEAGLTVSSVNRSRPLSFPNQYITPSQSTRPAFKESVSTEERTKSDMPNPIQSEAHTITVQENRKMKSFEFHPSPYPTSASPQSFVAPLKPDSSSYRSYHYPSISQTGLCAPHANTESVPQKTVMCLSEISSTNIAEPSLQANAGIFGPIKKFKPVALKPVQKDTSLHSLLMESIQGSEGKEKLRKTTDATRNDTQKKPSFVEEENERSALLSAIRSQNGISRLRKTTSAASEELCAIKNIPVTENHRNTEAVLFPPSFSPPPPPPSVLTKVYHSNSSANSNSNPEQTREALLEAICTGTGAAQLKKVPAPSKTVLVNGRLGTIHTSSIS</sequence>
<dbReference type="GO" id="GO:1990357">
    <property type="term" value="C:terminal web"/>
    <property type="evidence" value="ECO:0007669"/>
    <property type="project" value="TreeGrafter"/>
</dbReference>
<dbReference type="GO" id="GO:0048471">
    <property type="term" value="C:perinuclear region of cytoplasm"/>
    <property type="evidence" value="ECO:0007669"/>
    <property type="project" value="TreeGrafter"/>
</dbReference>
<dbReference type="PANTHER" id="PTHR47008">
    <property type="entry name" value="PROTEIN CORDON-BLEU"/>
    <property type="match status" value="1"/>
</dbReference>
<evidence type="ECO:0000256" key="1">
    <source>
        <dbReference type="SAM" id="MobiDB-lite"/>
    </source>
</evidence>
<evidence type="ECO:0000259" key="2">
    <source>
        <dbReference type="PROSITE" id="PS51082"/>
    </source>
</evidence>
<feature type="compositionally biased region" description="Basic and acidic residues" evidence="1">
    <location>
        <begin position="400"/>
        <end position="414"/>
    </location>
</feature>
<keyword evidence="4" id="KW-1185">Reference proteome</keyword>
<feature type="compositionally biased region" description="Polar residues" evidence="1">
    <location>
        <begin position="829"/>
        <end position="839"/>
    </location>
</feature>
<feature type="compositionally biased region" description="Basic and acidic residues" evidence="1">
    <location>
        <begin position="1280"/>
        <end position="1302"/>
    </location>
</feature>
<dbReference type="PROSITE" id="PS51082">
    <property type="entry name" value="WH2"/>
    <property type="match status" value="3"/>
</dbReference>
<dbReference type="InterPro" id="IPR019025">
    <property type="entry name" value="Cordon-bleu_ubiquitin_domain"/>
</dbReference>
<feature type="compositionally biased region" description="Polar residues" evidence="1">
    <location>
        <begin position="508"/>
        <end position="518"/>
    </location>
</feature>
<accession>A0AAD8GFW8</accession>
<comment type="caution">
    <text evidence="3">The sequence shown here is derived from an EMBL/GenBank/DDBJ whole genome shotgun (WGS) entry which is preliminary data.</text>
</comment>
<feature type="domain" description="WH2" evidence="2">
    <location>
        <begin position="1389"/>
        <end position="1409"/>
    </location>
</feature>
<feature type="domain" description="WH2" evidence="2">
    <location>
        <begin position="1308"/>
        <end position="1328"/>
    </location>
</feature>
<feature type="region of interest" description="Disordered" evidence="1">
    <location>
        <begin position="508"/>
        <end position="549"/>
    </location>
</feature>
<feature type="region of interest" description="Disordered" evidence="1">
    <location>
        <begin position="395"/>
        <end position="440"/>
    </location>
</feature>
<reference evidence="3" key="1">
    <citation type="submission" date="2022-02" db="EMBL/GenBank/DDBJ databases">
        <title>Atlantic sturgeon de novo genome assembly.</title>
        <authorList>
            <person name="Stock M."/>
            <person name="Klopp C."/>
            <person name="Guiguen Y."/>
            <person name="Cabau C."/>
            <person name="Parinello H."/>
            <person name="Santidrian Yebra-Pimentel E."/>
            <person name="Kuhl H."/>
            <person name="Dirks R.P."/>
            <person name="Guessner J."/>
            <person name="Wuertz S."/>
            <person name="Du K."/>
            <person name="Schartl M."/>
        </authorList>
    </citation>
    <scope>NUCLEOTIDE SEQUENCE</scope>
    <source>
        <strain evidence="3">STURGEONOMICS-FGT-2020</strain>
        <tissue evidence="3">Whole blood</tissue>
    </source>
</reference>
<evidence type="ECO:0000313" key="3">
    <source>
        <dbReference type="EMBL" id="KAK1173406.1"/>
    </source>
</evidence>
<feature type="compositionally biased region" description="Polar residues" evidence="1">
    <location>
        <begin position="325"/>
        <end position="344"/>
    </location>
</feature>
<dbReference type="CDD" id="cd21800">
    <property type="entry name" value="WH2_Wb_Cobl"/>
    <property type="match status" value="1"/>
</dbReference>
<feature type="region of interest" description="Disordered" evidence="1">
    <location>
        <begin position="807"/>
        <end position="839"/>
    </location>
</feature>
<dbReference type="GO" id="GO:0043025">
    <property type="term" value="C:neuronal cell body"/>
    <property type="evidence" value="ECO:0007669"/>
    <property type="project" value="TreeGrafter"/>
</dbReference>
<feature type="domain" description="WH2" evidence="2">
    <location>
        <begin position="1268"/>
        <end position="1288"/>
    </location>
</feature>
<dbReference type="Gene3D" id="3.10.20.90">
    <property type="entry name" value="Phosphatidylinositol 3-kinase Catalytic Subunit, Chain A, domain 1"/>
    <property type="match status" value="1"/>
</dbReference>
<dbReference type="InterPro" id="IPR003124">
    <property type="entry name" value="WH2_dom"/>
</dbReference>
<gene>
    <name evidence="3" type="primary">cobl</name>
    <name evidence="3" type="ORF">AOXY_G3516</name>
</gene>
<feature type="region of interest" description="Disordered" evidence="1">
    <location>
        <begin position="253"/>
        <end position="364"/>
    </location>
</feature>
<evidence type="ECO:0000313" key="4">
    <source>
        <dbReference type="Proteomes" id="UP001230051"/>
    </source>
</evidence>
<dbReference type="GO" id="GO:0003785">
    <property type="term" value="F:actin monomer binding"/>
    <property type="evidence" value="ECO:0007669"/>
    <property type="project" value="InterPro"/>
</dbReference>
<dbReference type="GO" id="GO:0005886">
    <property type="term" value="C:plasma membrane"/>
    <property type="evidence" value="ECO:0007669"/>
    <property type="project" value="TreeGrafter"/>
</dbReference>
<feature type="region of interest" description="Disordered" evidence="1">
    <location>
        <begin position="980"/>
        <end position="999"/>
    </location>
</feature>
<feature type="compositionally biased region" description="Polar residues" evidence="1">
    <location>
        <begin position="27"/>
        <end position="37"/>
    </location>
</feature>